<dbReference type="FunFam" id="4.10.280.50:FF:000001">
    <property type="entry name" value="Glutamate decarboxylase"/>
    <property type="match status" value="1"/>
</dbReference>
<sequence length="470" mass="53294">MLSKKKNTISNNNVTPTYAGRFFSDVIPKYDIPDKGIGSDVAYQLIHDELNIDGNPSLNLASFVTTWMDSRAEKLIIETINKNLVDQDEYPQTGVIHERIVNMLARLFNAPDSNQYIGTATVGSSEAIMLGLLAHKWNFRKKMQMLGKDSSKPNIVIGADVHVVWEKFARYFDVEMKIIPMKKGKYILDVNDVKKNIDENTICVGAVLGTTFTGQLDPIEEINEMLVNVKNEKGWDIPIHVDGASGGFVVPFLYPDLKWDFRLSHVRSINVSGHKYGLVYPGLGWLIFKDKTDLPEDLIFYVNYLGGEEATYTLNFSRGSSMMIAQYYNLLMLGKDGYNRVMKNAFKNAVYLFKKIKEIDFFETVIENIKLPIITVSIKKNAGFNVFQLSAKLKERGWIVPAYNLPKNAEDVEVLRIVVKENFSRDMANILVSDIIRFSKELTVNKFSGNKTNEEHKKSPASDSTHKKIC</sequence>
<dbReference type="Proteomes" id="UP000319296">
    <property type="component" value="Unassembled WGS sequence"/>
</dbReference>
<evidence type="ECO:0000256" key="2">
    <source>
        <dbReference type="ARBA" id="ARBA00009533"/>
    </source>
</evidence>
<accession>A0A519BLY1</accession>
<comment type="similarity">
    <text evidence="2 8">Belongs to the group II decarboxylase family.</text>
</comment>
<dbReference type="PANTHER" id="PTHR43321:SF3">
    <property type="entry name" value="GLUTAMATE DECARBOXYLASE"/>
    <property type="match status" value="1"/>
</dbReference>
<comment type="catalytic activity">
    <reaction evidence="6 9">
        <text>L-glutamate + H(+) = 4-aminobutanoate + CO2</text>
        <dbReference type="Rhea" id="RHEA:17785"/>
        <dbReference type="ChEBI" id="CHEBI:15378"/>
        <dbReference type="ChEBI" id="CHEBI:16526"/>
        <dbReference type="ChEBI" id="CHEBI:29985"/>
        <dbReference type="ChEBI" id="CHEBI:59888"/>
        <dbReference type="EC" id="4.1.1.15"/>
    </reaction>
</comment>
<dbReference type="Gene3D" id="4.10.280.50">
    <property type="match status" value="1"/>
</dbReference>
<evidence type="ECO:0000256" key="8">
    <source>
        <dbReference type="RuleBase" id="RU000382"/>
    </source>
</evidence>
<evidence type="ECO:0000313" key="11">
    <source>
        <dbReference type="EMBL" id="RZD18249.1"/>
    </source>
</evidence>
<feature type="compositionally biased region" description="Basic and acidic residues" evidence="10">
    <location>
        <begin position="452"/>
        <end position="470"/>
    </location>
</feature>
<proteinExistence type="inferred from homology"/>
<dbReference type="InterPro" id="IPR002129">
    <property type="entry name" value="PyrdxlP-dep_de-COase"/>
</dbReference>
<feature type="modified residue" description="N6-(pyridoxal phosphate)lysine" evidence="7">
    <location>
        <position position="275"/>
    </location>
</feature>
<dbReference type="Pfam" id="PF00282">
    <property type="entry name" value="Pyridoxal_deC"/>
    <property type="match status" value="1"/>
</dbReference>
<dbReference type="Gene3D" id="3.90.1150.160">
    <property type="match status" value="1"/>
</dbReference>
<comment type="cofactor">
    <cofactor evidence="1 7 8">
        <name>pyridoxal 5'-phosphate</name>
        <dbReference type="ChEBI" id="CHEBI:597326"/>
    </cofactor>
</comment>
<dbReference type="GO" id="GO:0004351">
    <property type="term" value="F:glutamate decarboxylase activity"/>
    <property type="evidence" value="ECO:0007669"/>
    <property type="project" value="UniProtKB-EC"/>
</dbReference>
<keyword evidence="9" id="KW-0210">Decarboxylase</keyword>
<comment type="caution">
    <text evidence="11">The sequence shown here is derived from an EMBL/GenBank/DDBJ whole genome shotgun (WGS) entry which is preliminary data.</text>
</comment>
<dbReference type="NCBIfam" id="TIGR01788">
    <property type="entry name" value="Glu-decarb-GAD"/>
    <property type="match status" value="1"/>
</dbReference>
<keyword evidence="4 7" id="KW-0663">Pyridoxal phosphate</keyword>
<evidence type="ECO:0000256" key="9">
    <source>
        <dbReference type="RuleBase" id="RU361171"/>
    </source>
</evidence>
<gene>
    <name evidence="11" type="ORF">EVG15_07285</name>
</gene>
<dbReference type="PANTHER" id="PTHR43321">
    <property type="entry name" value="GLUTAMATE DECARBOXYLASE"/>
    <property type="match status" value="1"/>
</dbReference>
<organism evidence="11 12">
    <name type="scientific">Candidatus Acididesulfobacter diazotrophicus</name>
    <dbReference type="NCBI Taxonomy" id="2597226"/>
    <lineage>
        <taxon>Bacteria</taxon>
        <taxon>Deltaproteobacteria</taxon>
        <taxon>Candidatus Acidulodesulfobacterales</taxon>
        <taxon>Candidatus Acididesulfobacter</taxon>
    </lineage>
</organism>
<name>A0A519BLY1_9DELT</name>
<dbReference type="EMBL" id="SGBB01000012">
    <property type="protein sequence ID" value="RZD18249.1"/>
    <property type="molecule type" value="Genomic_DNA"/>
</dbReference>
<evidence type="ECO:0000313" key="12">
    <source>
        <dbReference type="Proteomes" id="UP000319296"/>
    </source>
</evidence>
<evidence type="ECO:0000256" key="6">
    <source>
        <dbReference type="ARBA" id="ARBA00048868"/>
    </source>
</evidence>
<evidence type="ECO:0000256" key="3">
    <source>
        <dbReference type="ARBA" id="ARBA00012421"/>
    </source>
</evidence>
<protein>
    <recommendedName>
        <fullName evidence="3 9">Glutamate decarboxylase</fullName>
        <ecNumber evidence="3 9">4.1.1.15</ecNumber>
    </recommendedName>
</protein>
<dbReference type="InterPro" id="IPR015421">
    <property type="entry name" value="PyrdxlP-dep_Trfase_major"/>
</dbReference>
<evidence type="ECO:0000256" key="10">
    <source>
        <dbReference type="SAM" id="MobiDB-lite"/>
    </source>
</evidence>
<evidence type="ECO:0000256" key="7">
    <source>
        <dbReference type="PIRSR" id="PIRSR602129-50"/>
    </source>
</evidence>
<dbReference type="GO" id="GO:0030170">
    <property type="term" value="F:pyridoxal phosphate binding"/>
    <property type="evidence" value="ECO:0007669"/>
    <property type="project" value="InterPro"/>
</dbReference>
<dbReference type="AlphaFoldDB" id="A0A519BLY1"/>
<dbReference type="SUPFAM" id="SSF53383">
    <property type="entry name" value="PLP-dependent transferases"/>
    <property type="match status" value="1"/>
</dbReference>
<dbReference type="EC" id="4.1.1.15" evidence="3 9"/>
<dbReference type="InterPro" id="IPR015424">
    <property type="entry name" value="PyrdxlP-dep_Trfase"/>
</dbReference>
<dbReference type="InterPro" id="IPR010107">
    <property type="entry name" value="Glutamate_decarboxylase"/>
</dbReference>
<evidence type="ECO:0000256" key="5">
    <source>
        <dbReference type="ARBA" id="ARBA00023239"/>
    </source>
</evidence>
<evidence type="ECO:0000256" key="1">
    <source>
        <dbReference type="ARBA" id="ARBA00001933"/>
    </source>
</evidence>
<dbReference type="FunFam" id="3.40.640.10:FF:000017">
    <property type="entry name" value="Glutamate decarboxylase"/>
    <property type="match status" value="1"/>
</dbReference>
<keyword evidence="5 8" id="KW-0456">Lyase</keyword>
<reference evidence="11 12" key="1">
    <citation type="journal article" date="2019" name="ISME J.">
        <title>Insights into ecological role of a new deltaproteobacterial order Candidatus Acidulodesulfobacterales by metagenomics and metatranscriptomics.</title>
        <authorList>
            <person name="Tan S."/>
            <person name="Liu J."/>
            <person name="Fang Y."/>
            <person name="Hedlund B.P."/>
            <person name="Lian Z.H."/>
            <person name="Huang L.Y."/>
            <person name="Li J.T."/>
            <person name="Huang L.N."/>
            <person name="Li W.J."/>
            <person name="Jiang H.C."/>
            <person name="Dong H.L."/>
            <person name="Shu W.S."/>
        </authorList>
    </citation>
    <scope>NUCLEOTIDE SEQUENCE [LARGE SCALE GENOMIC DNA]</scope>
    <source>
        <strain evidence="11">AP1</strain>
    </source>
</reference>
<dbReference type="GO" id="GO:0005829">
    <property type="term" value="C:cytosol"/>
    <property type="evidence" value="ECO:0007669"/>
    <property type="project" value="TreeGrafter"/>
</dbReference>
<dbReference type="Gene3D" id="3.40.640.10">
    <property type="entry name" value="Type I PLP-dependent aspartate aminotransferase-like (Major domain)"/>
    <property type="match status" value="1"/>
</dbReference>
<feature type="region of interest" description="Disordered" evidence="10">
    <location>
        <begin position="450"/>
        <end position="470"/>
    </location>
</feature>
<evidence type="ECO:0000256" key="4">
    <source>
        <dbReference type="ARBA" id="ARBA00022898"/>
    </source>
</evidence>
<dbReference type="GO" id="GO:0006538">
    <property type="term" value="P:L-glutamate catabolic process"/>
    <property type="evidence" value="ECO:0007669"/>
    <property type="project" value="TreeGrafter"/>
</dbReference>